<dbReference type="AlphaFoldDB" id="A0A8S9ZU95"/>
<dbReference type="EMBL" id="JABEBT010000022">
    <property type="protein sequence ID" value="KAF7637149.1"/>
    <property type="molecule type" value="Genomic_DNA"/>
</dbReference>
<dbReference type="InterPro" id="IPR021983">
    <property type="entry name" value="PRP8_domainIV"/>
</dbReference>
<dbReference type="GO" id="GO:0030623">
    <property type="term" value="F:U5 snRNA binding"/>
    <property type="evidence" value="ECO:0007669"/>
    <property type="project" value="InterPro"/>
</dbReference>
<comment type="caution">
    <text evidence="4">The sequence shown here is derived from an EMBL/GenBank/DDBJ whole genome shotgun (WGS) entry which is preliminary data.</text>
</comment>
<organism evidence="4 5">
    <name type="scientific">Meloidogyne graminicola</name>
    <dbReference type="NCBI Taxonomy" id="189291"/>
    <lineage>
        <taxon>Eukaryota</taxon>
        <taxon>Metazoa</taxon>
        <taxon>Ecdysozoa</taxon>
        <taxon>Nematoda</taxon>
        <taxon>Chromadorea</taxon>
        <taxon>Rhabditida</taxon>
        <taxon>Tylenchina</taxon>
        <taxon>Tylenchomorpha</taxon>
        <taxon>Tylenchoidea</taxon>
        <taxon>Meloidogynidae</taxon>
        <taxon>Meloidogyninae</taxon>
        <taxon>Meloidogyne</taxon>
    </lineage>
</organism>
<feature type="domain" description="Pre-mRNA-processing-splicing factor 8 U5-snRNA-binding" evidence="2">
    <location>
        <begin position="341"/>
        <end position="477"/>
    </location>
</feature>
<evidence type="ECO:0000313" key="5">
    <source>
        <dbReference type="Proteomes" id="UP000605970"/>
    </source>
</evidence>
<evidence type="ECO:0000259" key="1">
    <source>
        <dbReference type="Pfam" id="PF10596"/>
    </source>
</evidence>
<dbReference type="GO" id="GO:0097157">
    <property type="term" value="F:pre-mRNA intronic binding"/>
    <property type="evidence" value="ECO:0007669"/>
    <property type="project" value="TreeGrafter"/>
</dbReference>
<dbReference type="Gene3D" id="3.30.43.40">
    <property type="entry name" value="Pre-mRNA-processing-splicing factor 8, U5-snRNA-binding domain"/>
    <property type="match status" value="1"/>
</dbReference>
<dbReference type="Pfam" id="PF10596">
    <property type="entry name" value="U6-snRNA_bdg"/>
    <property type="match status" value="1"/>
</dbReference>
<protein>
    <submittedName>
        <fullName evidence="4">Uncharacterized protein</fullName>
    </submittedName>
</protein>
<keyword evidence="5" id="KW-1185">Reference proteome</keyword>
<dbReference type="PANTHER" id="PTHR11140:SF0">
    <property type="entry name" value="PRE-MRNA-PROCESSING-SPLICING FACTOR 8"/>
    <property type="match status" value="1"/>
</dbReference>
<sequence>MLCLTKQQRKGGRTCSLWYDMNTLVTPHTCPIYKQDDGEHYGNMVYTEIYGQRREGNINGQDLEEPLVEVFKGMELLDHLNLIIRRMTSKAVQVLTITSNTFMYAYVYLPMSSCDVMDQRNVDWANVWQAIAKRMGDVPRIGDMNGQAFWLLEELISGCYWRISRIIRSIFRSGFWCGVIPVLVFQTKLSRCIGISDEVGVSVFQTERKQVYRYFRLSRCIGISDEVGVSVFQTKLSRCIGISDEVGVSVFQAKADEVGVSNCLPRSLTTMEWENSFVSVYSKDNPNLLFDMSGFEARILPKCRTASDDITANRDGSWNLQNEITKERTAQAFLKVDAESMEKFHNRVRQILMSYGSTTFTKIGNKWNTALIVLMTYYGEAVVNTQELLDLLVKCENKIQTRIKIGLNSKMPARFPPVVFYTPKEIGGLGMLSMGHVLIPQSDLRWMRQTDAGGVTHVRSGMTHDEDQIIPNLYRYIQPWEAEFVDSQRVWAEYALKRQEANAQNRRLTLGDLDDSRDRGIPRINTLFQKDRNTLAYDKRTDMIQALGGGEGILEHTLFRGTYFPTWEGLFWERASGFEESMKFKTLTNAQRSGVNQIPSRRFTTWWSPTINRANVYVGFELQLDLTADTTKDVMNDTTTQKFWLDVQLRWGDHDSHGIERCSRAKFLECTTDNMSNYPSPNGILIEIDLAFNLYSAYGNWFLVIKYQFFSIWFVDDTNVCRVTINKTFEGNLTTKTMPGAIFIFSPRTGQLFLKIIHTSVWAGQKRLSQLEKWKTAEEGVTVESLSYCRK</sequence>
<dbReference type="InterPro" id="IPR043172">
    <property type="entry name" value="Prp8_domainIV_palm"/>
</dbReference>
<name>A0A8S9ZU95_9BILA</name>
<evidence type="ECO:0000313" key="4">
    <source>
        <dbReference type="EMBL" id="KAF7637149.1"/>
    </source>
</evidence>
<dbReference type="FunFam" id="3.30.43.40:FF:000001">
    <property type="entry name" value="Pre-mRNA-processing-splicing factor 8"/>
    <property type="match status" value="1"/>
</dbReference>
<dbReference type="InterPro" id="IPR019580">
    <property type="entry name" value="Prp8_U6-snRNA-bd"/>
</dbReference>
<evidence type="ECO:0000259" key="2">
    <source>
        <dbReference type="Pfam" id="PF10597"/>
    </source>
</evidence>
<proteinExistence type="predicted"/>
<dbReference type="Proteomes" id="UP000605970">
    <property type="component" value="Unassembled WGS sequence"/>
</dbReference>
<accession>A0A8S9ZU95</accession>
<dbReference type="GO" id="GO:0071013">
    <property type="term" value="C:catalytic step 2 spliceosome"/>
    <property type="evidence" value="ECO:0007669"/>
    <property type="project" value="TreeGrafter"/>
</dbReference>
<dbReference type="OrthoDB" id="5835809at2759"/>
<dbReference type="Pfam" id="PF12134">
    <property type="entry name" value="PRP8_domainIV"/>
    <property type="match status" value="1"/>
</dbReference>
<dbReference type="GO" id="GO:0000244">
    <property type="term" value="P:spliceosomal tri-snRNP complex assembly"/>
    <property type="evidence" value="ECO:0007669"/>
    <property type="project" value="TreeGrafter"/>
</dbReference>
<reference evidence="4" key="1">
    <citation type="journal article" date="2020" name="Ecol. Evol.">
        <title>Genome structure and content of the rice root-knot nematode (Meloidogyne graminicola).</title>
        <authorList>
            <person name="Phan N.T."/>
            <person name="Danchin E.G.J."/>
            <person name="Klopp C."/>
            <person name="Perfus-Barbeoch L."/>
            <person name="Kozlowski D.K."/>
            <person name="Koutsovoulos G.D."/>
            <person name="Lopez-Roques C."/>
            <person name="Bouchez O."/>
            <person name="Zahm M."/>
            <person name="Besnard G."/>
            <person name="Bellafiore S."/>
        </authorList>
    </citation>
    <scope>NUCLEOTIDE SEQUENCE</scope>
    <source>
        <strain evidence="4">VN-18</strain>
    </source>
</reference>
<dbReference type="InterPro" id="IPR027652">
    <property type="entry name" value="PRP8"/>
</dbReference>
<dbReference type="PANTHER" id="PTHR11140">
    <property type="entry name" value="PRE-MRNA SPLICING FACTOR PRP8"/>
    <property type="match status" value="1"/>
</dbReference>
<dbReference type="GO" id="GO:0005682">
    <property type="term" value="C:U5 snRNP"/>
    <property type="evidence" value="ECO:0007669"/>
    <property type="project" value="TreeGrafter"/>
</dbReference>
<dbReference type="GO" id="GO:0017070">
    <property type="term" value="F:U6 snRNA binding"/>
    <property type="evidence" value="ECO:0007669"/>
    <property type="project" value="InterPro"/>
</dbReference>
<dbReference type="InterPro" id="IPR042516">
    <property type="entry name" value="Prp8_U5-snRNA-bd_sf"/>
</dbReference>
<dbReference type="InterPro" id="IPR019581">
    <property type="entry name" value="Prp8_U5-snRNA-bd"/>
</dbReference>
<feature type="domain" description="Pre-mRNA-processing-splicing factor 8 U6-snRNA-binding" evidence="1">
    <location>
        <begin position="539"/>
        <end position="627"/>
    </location>
</feature>
<gene>
    <name evidence="4" type="ORF">Mgra_00003319</name>
</gene>
<dbReference type="Pfam" id="PF10597">
    <property type="entry name" value="U5_2-snRNA_bdg"/>
    <property type="match status" value="1"/>
</dbReference>
<dbReference type="Gene3D" id="3.30.420.230">
    <property type="match status" value="1"/>
</dbReference>
<dbReference type="GO" id="GO:0030619">
    <property type="term" value="F:U1 snRNA binding"/>
    <property type="evidence" value="ECO:0007669"/>
    <property type="project" value="TreeGrafter"/>
</dbReference>
<evidence type="ECO:0000259" key="3">
    <source>
        <dbReference type="Pfam" id="PF12134"/>
    </source>
</evidence>
<dbReference type="SUPFAM" id="SSF53098">
    <property type="entry name" value="Ribonuclease H-like"/>
    <property type="match status" value="2"/>
</dbReference>
<feature type="domain" description="PRP8" evidence="3">
    <location>
        <begin position="712"/>
        <end position="781"/>
    </location>
</feature>
<feature type="non-terminal residue" evidence="4">
    <location>
        <position position="1"/>
    </location>
</feature>
<dbReference type="InterPro" id="IPR012337">
    <property type="entry name" value="RNaseH-like_sf"/>
</dbReference>
<dbReference type="Gene3D" id="3.90.1570.40">
    <property type="match status" value="1"/>
</dbReference>
<dbReference type="GO" id="GO:0030620">
    <property type="term" value="F:U2 snRNA binding"/>
    <property type="evidence" value="ECO:0007669"/>
    <property type="project" value="TreeGrafter"/>
</dbReference>